<proteinExistence type="predicted"/>
<keyword evidence="2" id="KW-0560">Oxidoreductase</keyword>
<protein>
    <submittedName>
        <fullName evidence="2">dTDP-4-dehydrorhamnose reductase</fullName>
        <ecNumber evidence="2">1.1.1.133</ecNumber>
    </submittedName>
</protein>
<organism evidence="2">
    <name type="scientific">hydrothermal vent metagenome</name>
    <dbReference type="NCBI Taxonomy" id="652676"/>
    <lineage>
        <taxon>unclassified sequences</taxon>
        <taxon>metagenomes</taxon>
        <taxon>ecological metagenomes</taxon>
    </lineage>
</organism>
<dbReference type="InterPro" id="IPR005913">
    <property type="entry name" value="dTDP_dehydrorham_reduct"/>
</dbReference>
<dbReference type="GO" id="GO:0005829">
    <property type="term" value="C:cytosol"/>
    <property type="evidence" value="ECO:0007669"/>
    <property type="project" value="TreeGrafter"/>
</dbReference>
<gene>
    <name evidence="2" type="ORF">MNBD_UNCLBAC01-888</name>
</gene>
<name>A0A3B1DY77_9ZZZZ</name>
<dbReference type="GO" id="GO:0008831">
    <property type="term" value="F:dTDP-4-dehydrorhamnose reductase activity"/>
    <property type="evidence" value="ECO:0007669"/>
    <property type="project" value="UniProtKB-EC"/>
</dbReference>
<dbReference type="InterPro" id="IPR036291">
    <property type="entry name" value="NAD(P)-bd_dom_sf"/>
</dbReference>
<evidence type="ECO:0000259" key="1">
    <source>
        <dbReference type="Pfam" id="PF04321"/>
    </source>
</evidence>
<dbReference type="AlphaFoldDB" id="A0A3B1DY77"/>
<dbReference type="PANTHER" id="PTHR10491:SF4">
    <property type="entry name" value="METHIONINE ADENOSYLTRANSFERASE 2 SUBUNIT BETA"/>
    <property type="match status" value="1"/>
</dbReference>
<dbReference type="InterPro" id="IPR029903">
    <property type="entry name" value="RmlD-like-bd"/>
</dbReference>
<dbReference type="EMBL" id="UOGJ01000127">
    <property type="protein sequence ID" value="VAX37355.1"/>
    <property type="molecule type" value="Genomic_DNA"/>
</dbReference>
<dbReference type="Gene3D" id="3.90.25.10">
    <property type="entry name" value="UDP-galactose 4-epimerase, domain 1"/>
    <property type="match status" value="1"/>
</dbReference>
<dbReference type="SUPFAM" id="SSF51735">
    <property type="entry name" value="NAD(P)-binding Rossmann-fold domains"/>
    <property type="match status" value="1"/>
</dbReference>
<accession>A0A3B1DY77</accession>
<dbReference type="Pfam" id="PF04321">
    <property type="entry name" value="RmlD_sub_bind"/>
    <property type="match status" value="1"/>
</dbReference>
<feature type="domain" description="RmlD-like substrate binding" evidence="1">
    <location>
        <begin position="6"/>
        <end position="275"/>
    </location>
</feature>
<dbReference type="Gene3D" id="3.40.50.720">
    <property type="entry name" value="NAD(P)-binding Rossmann-like Domain"/>
    <property type="match status" value="1"/>
</dbReference>
<reference evidence="2" key="1">
    <citation type="submission" date="2018-06" db="EMBL/GenBank/DDBJ databases">
        <authorList>
            <person name="Zhirakovskaya E."/>
        </authorList>
    </citation>
    <scope>NUCLEOTIDE SEQUENCE</scope>
</reference>
<dbReference type="EC" id="1.1.1.133" evidence="2"/>
<dbReference type="CDD" id="cd05254">
    <property type="entry name" value="dTDP_HR_like_SDR_e"/>
    <property type="match status" value="1"/>
</dbReference>
<evidence type="ECO:0000313" key="2">
    <source>
        <dbReference type="EMBL" id="VAX37355.1"/>
    </source>
</evidence>
<dbReference type="PANTHER" id="PTHR10491">
    <property type="entry name" value="DTDP-4-DEHYDRORHAMNOSE REDUCTASE"/>
    <property type="match status" value="1"/>
</dbReference>
<sequence>MKNKTFLILGSKGQLAQEFQKILSDRKISFHAPVKSEGNITDKNQIQNLIQNFKPDIIINCAAYNAVDAAEDNPNTAYLVNTRAVQQLADLCYNSNIFLIHYSSDYVFDGKKGSLYIEEDQPNPLNIYGKSKLEGELAIQKTLSDFLIFRLSWVIGPGQQNFLYKLSQWAKSNPELKVSSDEISVPTFTEDIVNVTLLSLEKKLTGLYHLTNSEQTSRYELAKYYLKIKKLSNTVVPVSMDIFKTKAKRPYCCAMDNQKISKILGIKIPNWKERIN</sequence>
<dbReference type="NCBIfam" id="TIGR01214">
    <property type="entry name" value="rmlD"/>
    <property type="match status" value="1"/>
</dbReference>
<dbReference type="GO" id="GO:0019305">
    <property type="term" value="P:dTDP-rhamnose biosynthetic process"/>
    <property type="evidence" value="ECO:0007669"/>
    <property type="project" value="TreeGrafter"/>
</dbReference>